<dbReference type="FunFam" id="3.30.1300.10:FF:000001">
    <property type="entry name" value="Pantothenate synthetase"/>
    <property type="match status" value="1"/>
</dbReference>
<dbReference type="Pfam" id="PF02569">
    <property type="entry name" value="Pantoate_ligase"/>
    <property type="match status" value="1"/>
</dbReference>
<dbReference type="RefSeq" id="WP_307904817.1">
    <property type="nucleotide sequence ID" value="NZ_AP027059.1"/>
</dbReference>
<comment type="pathway">
    <text evidence="1 8">Cofactor biosynthesis; (R)-pantothenate biosynthesis; (R)-pantothenate from (R)-pantoate and beta-alanine: step 1/1.</text>
</comment>
<dbReference type="InterPro" id="IPR004821">
    <property type="entry name" value="Cyt_trans-like"/>
</dbReference>
<evidence type="ECO:0000313" key="9">
    <source>
        <dbReference type="EMBL" id="BDU49876.1"/>
    </source>
</evidence>
<evidence type="ECO:0000313" key="10">
    <source>
        <dbReference type="Proteomes" id="UP001321582"/>
    </source>
</evidence>
<feature type="binding site" evidence="8">
    <location>
        <position position="153"/>
    </location>
    <ligand>
        <name>(R)-pantoate</name>
        <dbReference type="ChEBI" id="CHEBI:15980"/>
    </ligand>
</feature>
<dbReference type="InterPro" id="IPR014729">
    <property type="entry name" value="Rossmann-like_a/b/a_fold"/>
</dbReference>
<keyword evidence="4 8" id="KW-0566">Pantothenate biosynthesis</keyword>
<evidence type="ECO:0000256" key="4">
    <source>
        <dbReference type="ARBA" id="ARBA00022655"/>
    </source>
</evidence>
<keyword evidence="6 8" id="KW-0067">ATP-binding</keyword>
<dbReference type="PANTHER" id="PTHR21299">
    <property type="entry name" value="CYTIDYLATE KINASE/PANTOATE-BETA-ALANINE LIGASE"/>
    <property type="match status" value="1"/>
</dbReference>
<dbReference type="Proteomes" id="UP001321582">
    <property type="component" value="Chromosome"/>
</dbReference>
<keyword evidence="5 8" id="KW-0547">Nucleotide-binding</keyword>
<gene>
    <name evidence="8 9" type="primary">panC</name>
    <name evidence="9" type="ORF">HLVA_04450</name>
</gene>
<keyword evidence="10" id="KW-1185">Reference proteome</keyword>
<dbReference type="PANTHER" id="PTHR21299:SF1">
    <property type="entry name" value="PANTOATE--BETA-ALANINE LIGASE"/>
    <property type="match status" value="1"/>
</dbReference>
<organism evidence="9 10">
    <name type="scientific">Haliovirga abyssi</name>
    <dbReference type="NCBI Taxonomy" id="2996794"/>
    <lineage>
        <taxon>Bacteria</taxon>
        <taxon>Fusobacteriati</taxon>
        <taxon>Fusobacteriota</taxon>
        <taxon>Fusobacteriia</taxon>
        <taxon>Fusobacteriales</taxon>
        <taxon>Haliovirgaceae</taxon>
        <taxon>Haliovirga</taxon>
    </lineage>
</organism>
<dbReference type="CDD" id="cd00560">
    <property type="entry name" value="PanC"/>
    <property type="match status" value="1"/>
</dbReference>
<proteinExistence type="inferred from homology"/>
<feature type="binding site" evidence="8">
    <location>
        <begin position="30"/>
        <end position="37"/>
    </location>
    <ligand>
        <name>ATP</name>
        <dbReference type="ChEBI" id="CHEBI:30616"/>
    </ligand>
</feature>
<dbReference type="EMBL" id="AP027059">
    <property type="protein sequence ID" value="BDU49876.1"/>
    <property type="molecule type" value="Genomic_DNA"/>
</dbReference>
<evidence type="ECO:0000256" key="6">
    <source>
        <dbReference type="ARBA" id="ARBA00022840"/>
    </source>
</evidence>
<feature type="binding site" evidence="8">
    <location>
        <position position="61"/>
    </location>
    <ligand>
        <name>(R)-pantoate</name>
        <dbReference type="ChEBI" id="CHEBI:15980"/>
    </ligand>
</feature>
<feature type="active site" description="Proton donor" evidence="8">
    <location>
        <position position="37"/>
    </location>
</feature>
<dbReference type="InterPro" id="IPR003721">
    <property type="entry name" value="Pantoate_ligase"/>
</dbReference>
<comment type="catalytic activity">
    <reaction evidence="7 8">
        <text>(R)-pantoate + beta-alanine + ATP = (R)-pantothenate + AMP + diphosphate + H(+)</text>
        <dbReference type="Rhea" id="RHEA:10912"/>
        <dbReference type="ChEBI" id="CHEBI:15378"/>
        <dbReference type="ChEBI" id="CHEBI:15980"/>
        <dbReference type="ChEBI" id="CHEBI:29032"/>
        <dbReference type="ChEBI" id="CHEBI:30616"/>
        <dbReference type="ChEBI" id="CHEBI:33019"/>
        <dbReference type="ChEBI" id="CHEBI:57966"/>
        <dbReference type="ChEBI" id="CHEBI:456215"/>
        <dbReference type="EC" id="6.3.2.1"/>
    </reaction>
</comment>
<evidence type="ECO:0000256" key="8">
    <source>
        <dbReference type="HAMAP-Rule" id="MF_00158"/>
    </source>
</evidence>
<comment type="miscellaneous">
    <text evidence="8">The reaction proceeds by a bi uni uni bi ping pong mechanism.</text>
</comment>
<accession>A0AAU9DUZ0</accession>
<dbReference type="Gene3D" id="3.40.50.620">
    <property type="entry name" value="HUPs"/>
    <property type="match status" value="1"/>
</dbReference>
<sequence length="282" mass="32134">MEILKEINVVKEVIKKIKSNNQSIGFVPTMGYLHEGHLSLLKKAKEKSDVLFLSIFVNPIQFGPNEDLDKYPRDLERDVELAKKAGVDYIFFPNELKMYPPGYSTYVMVEKFTEGLCGAKRLGHFKGVSTIVLKLFNIIRPDIAVFGKKDAQQLRVIEKMVEDLNLDIEILGGEIVREKDGLALSSRNKYLTLEERKEAVVLNKSLELAELLIYKGEKNSNVIIEKVEEFINSNSNFGKIDYVEIVDYKNFEKISELSGEILIAIAVYIGNTRLIDNRILNL</sequence>
<dbReference type="NCBIfam" id="TIGR00125">
    <property type="entry name" value="cyt_tran_rel"/>
    <property type="match status" value="1"/>
</dbReference>
<comment type="subcellular location">
    <subcellularLocation>
        <location evidence="8">Cytoplasm</location>
    </subcellularLocation>
</comment>
<evidence type="ECO:0000256" key="5">
    <source>
        <dbReference type="ARBA" id="ARBA00022741"/>
    </source>
</evidence>
<dbReference type="EC" id="6.3.2.1" evidence="8"/>
<evidence type="ECO:0000256" key="3">
    <source>
        <dbReference type="ARBA" id="ARBA00022598"/>
    </source>
</evidence>
<name>A0AAU9DUZ0_9FUSO</name>
<feature type="binding site" evidence="8">
    <location>
        <position position="61"/>
    </location>
    <ligand>
        <name>beta-alanine</name>
        <dbReference type="ChEBI" id="CHEBI:57966"/>
    </ligand>
</feature>
<evidence type="ECO:0000256" key="2">
    <source>
        <dbReference type="ARBA" id="ARBA00009256"/>
    </source>
</evidence>
<dbReference type="FunFam" id="3.40.50.620:FF:000013">
    <property type="entry name" value="Pantothenate synthetase"/>
    <property type="match status" value="1"/>
</dbReference>
<dbReference type="GO" id="GO:0005829">
    <property type="term" value="C:cytosol"/>
    <property type="evidence" value="ECO:0007669"/>
    <property type="project" value="TreeGrafter"/>
</dbReference>
<protein>
    <recommendedName>
        <fullName evidence="8">Pantothenate synthetase</fullName>
        <shortName evidence="8">PS</shortName>
        <ecNumber evidence="8">6.3.2.1</ecNumber>
    </recommendedName>
    <alternativeName>
        <fullName evidence="8">Pantoate--beta-alanine ligase</fullName>
    </alternativeName>
    <alternativeName>
        <fullName evidence="8">Pantoate-activating enzyme</fullName>
    </alternativeName>
</protein>
<dbReference type="KEGG" id="haby:HLVA_04450"/>
<comment type="subunit">
    <text evidence="8">Homodimer.</text>
</comment>
<comment type="similarity">
    <text evidence="2 8">Belongs to the pantothenate synthetase family.</text>
</comment>
<dbReference type="GO" id="GO:0015940">
    <property type="term" value="P:pantothenate biosynthetic process"/>
    <property type="evidence" value="ECO:0007669"/>
    <property type="project" value="UniProtKB-UniRule"/>
</dbReference>
<evidence type="ECO:0000256" key="7">
    <source>
        <dbReference type="ARBA" id="ARBA00048258"/>
    </source>
</evidence>
<dbReference type="AlphaFoldDB" id="A0AAU9DUZ0"/>
<dbReference type="GO" id="GO:0004592">
    <property type="term" value="F:pantoate-beta-alanine ligase activity"/>
    <property type="evidence" value="ECO:0007669"/>
    <property type="project" value="UniProtKB-UniRule"/>
</dbReference>
<feature type="binding site" evidence="8">
    <location>
        <position position="176"/>
    </location>
    <ligand>
        <name>ATP</name>
        <dbReference type="ChEBI" id="CHEBI:30616"/>
    </ligand>
</feature>
<comment type="function">
    <text evidence="8">Catalyzes the condensation of pantoate with beta-alanine in an ATP-dependent reaction via a pantoyl-adenylate intermediate.</text>
</comment>
<keyword evidence="8" id="KW-0963">Cytoplasm</keyword>
<keyword evidence="3 8" id="KW-0436">Ligase</keyword>
<dbReference type="HAMAP" id="MF_00158">
    <property type="entry name" value="PanC"/>
    <property type="match status" value="1"/>
</dbReference>
<dbReference type="Gene3D" id="3.30.1300.10">
    <property type="entry name" value="Pantoate-beta-alanine ligase, C-terminal domain"/>
    <property type="match status" value="1"/>
</dbReference>
<dbReference type="SUPFAM" id="SSF52374">
    <property type="entry name" value="Nucleotidylyl transferase"/>
    <property type="match status" value="1"/>
</dbReference>
<feature type="binding site" evidence="8">
    <location>
        <begin position="184"/>
        <end position="187"/>
    </location>
    <ligand>
        <name>ATP</name>
        <dbReference type="ChEBI" id="CHEBI:30616"/>
    </ligand>
</feature>
<reference evidence="9 10" key="1">
    <citation type="submission" date="2022-11" db="EMBL/GenBank/DDBJ databases">
        <title>Haliovirga abyssi gen. nov., sp. nov., a mesophilic fermentative bacterium isolated from the Iheya North hydrothermal field and the proposal of Haliovirgaceae fam. nov.</title>
        <authorList>
            <person name="Miyazaki U."/>
            <person name="Tame A."/>
            <person name="Miyazaki J."/>
            <person name="Takai K."/>
            <person name="Sawayama S."/>
            <person name="Kitajima M."/>
            <person name="Okamoto A."/>
            <person name="Nakagawa S."/>
        </authorList>
    </citation>
    <scope>NUCLEOTIDE SEQUENCE [LARGE SCALE GENOMIC DNA]</scope>
    <source>
        <strain evidence="9 10">IC12</strain>
    </source>
</reference>
<evidence type="ECO:0000256" key="1">
    <source>
        <dbReference type="ARBA" id="ARBA00004990"/>
    </source>
</evidence>
<dbReference type="GO" id="GO:0005524">
    <property type="term" value="F:ATP binding"/>
    <property type="evidence" value="ECO:0007669"/>
    <property type="project" value="UniProtKB-KW"/>
</dbReference>
<feature type="binding site" evidence="8">
    <location>
        <begin position="147"/>
        <end position="150"/>
    </location>
    <ligand>
        <name>ATP</name>
        <dbReference type="ChEBI" id="CHEBI:30616"/>
    </ligand>
</feature>
<dbReference type="NCBIfam" id="TIGR00018">
    <property type="entry name" value="panC"/>
    <property type="match status" value="1"/>
</dbReference>
<dbReference type="InterPro" id="IPR042176">
    <property type="entry name" value="Pantoate_ligase_C"/>
</dbReference>